<evidence type="ECO:0000313" key="1">
    <source>
        <dbReference type="EMBL" id="POO48487.1"/>
    </source>
</evidence>
<evidence type="ECO:0000313" key="2">
    <source>
        <dbReference type="Proteomes" id="UP000237447"/>
    </source>
</evidence>
<proteinExistence type="predicted"/>
<sequence>MFENQARRERFEYLPNHLLIDLLEPEPADLASLLEANQVLLVKTFEDGGETTVRWLFSLSTISPSSSWVTNRCATSAAATRPSDFLRMSSTYVVCFDFSGERHLAW</sequence>
<dbReference type="AlphaFoldDB" id="A0AAE5RSP6"/>
<gene>
    <name evidence="1" type="ORF">CPJ18_25780</name>
</gene>
<comment type="caution">
    <text evidence="1">The sequence shown here is derived from an EMBL/GenBank/DDBJ whole genome shotgun (WGS) entry which is preliminary data.</text>
</comment>
<dbReference type="Proteomes" id="UP000237447">
    <property type="component" value="Unassembled WGS sequence"/>
</dbReference>
<organism evidence="1 2">
    <name type="scientific">Agrobacterium rosae</name>
    <dbReference type="NCBI Taxonomy" id="1972867"/>
    <lineage>
        <taxon>Bacteria</taxon>
        <taxon>Pseudomonadati</taxon>
        <taxon>Pseudomonadota</taxon>
        <taxon>Alphaproteobacteria</taxon>
        <taxon>Hyphomicrobiales</taxon>
        <taxon>Rhizobiaceae</taxon>
        <taxon>Rhizobium/Agrobacterium group</taxon>
        <taxon>Agrobacterium</taxon>
    </lineage>
</organism>
<dbReference type="EMBL" id="NXEJ01000015">
    <property type="protein sequence ID" value="POO48487.1"/>
    <property type="molecule type" value="Genomic_DNA"/>
</dbReference>
<reference evidence="1 2" key="1">
    <citation type="journal article" date="2018" name="Syst. Appl. Microbiol.">
        <title>Agrobacterium rosae sp. nov., isolated from galls on different agricultural crops.</title>
        <authorList>
            <person name="Kuzmanovic N."/>
            <person name="Pulawska J."/>
            <person name="Smalla K."/>
            <person name="Nesme X."/>
        </authorList>
    </citation>
    <scope>NUCLEOTIDE SEQUENCE [LARGE SCALE GENOMIC DNA]</scope>
    <source>
        <strain evidence="1 2">NCPPB 1650</strain>
    </source>
</reference>
<name>A0AAE5RSP6_9HYPH</name>
<accession>A0AAE5RSP6</accession>
<protein>
    <submittedName>
        <fullName evidence="1">Uncharacterized protein</fullName>
    </submittedName>
</protein>